<dbReference type="AlphaFoldDB" id="A0A2R3Z0T0"/>
<accession>A0A2R3Z0T0</accession>
<gene>
    <name evidence="2" type="ORF">C7S20_00480</name>
</gene>
<reference evidence="3" key="1">
    <citation type="submission" date="2018-03" db="EMBL/GenBank/DDBJ databases">
        <title>Gramella fulva sp. nov., isolated from a dry surface of tidal flat.</title>
        <authorList>
            <person name="Hwang S.H."/>
            <person name="Hwang W.M."/>
            <person name="Kang K."/>
            <person name="Ahn T.-Y."/>
        </authorList>
    </citation>
    <scope>NUCLEOTIDE SEQUENCE [LARGE SCALE GENOMIC DNA]</scope>
    <source>
        <strain evidence="3">SH35</strain>
    </source>
</reference>
<evidence type="ECO:0000313" key="3">
    <source>
        <dbReference type="Proteomes" id="UP000241507"/>
    </source>
</evidence>
<dbReference type="Proteomes" id="UP000241507">
    <property type="component" value="Chromosome"/>
</dbReference>
<evidence type="ECO:0000313" key="2">
    <source>
        <dbReference type="EMBL" id="AVR43869.1"/>
    </source>
</evidence>
<keyword evidence="1" id="KW-0812">Transmembrane</keyword>
<sequence>MLKKRRLFKRSSVKTFSFFLVFSAIVWVLVQFSKTYTQTIEIPLNYINPPLDKSISEDRPDHVDLQLQETGFSIYYYKIFDPELTIDLSQAEVEDHQLVYYIENHLSHIEEELRIDFKKSHIIQDEIVIPFQKKKEKMLKVIPRIEVNYAVGYSADNPVQLKPDSVKVSGAERMIDTIDSVYTRKLTINKANQDISGKVKIDTSGLGMLSFYNNTVNYFQKIEKFTEGSVEIPIEVINVPSGMNLVYFPKTVIVYYQVNLRQYEEITSADFRVVCDYSEVNKGEDYMIAKIVEKPSFITNVRLNERRIQFVIKK</sequence>
<name>A0A2R3Z0T0_9FLAO</name>
<keyword evidence="1" id="KW-0472">Membrane</keyword>
<organism evidence="2 3">
    <name type="scientific">Christiangramia fulva</name>
    <dbReference type="NCBI Taxonomy" id="2126553"/>
    <lineage>
        <taxon>Bacteria</taxon>
        <taxon>Pseudomonadati</taxon>
        <taxon>Bacteroidota</taxon>
        <taxon>Flavobacteriia</taxon>
        <taxon>Flavobacteriales</taxon>
        <taxon>Flavobacteriaceae</taxon>
        <taxon>Christiangramia</taxon>
    </lineage>
</organism>
<evidence type="ECO:0000256" key="1">
    <source>
        <dbReference type="SAM" id="Phobius"/>
    </source>
</evidence>
<keyword evidence="3" id="KW-1185">Reference proteome</keyword>
<feature type="transmembrane region" description="Helical" evidence="1">
    <location>
        <begin position="12"/>
        <end position="30"/>
    </location>
</feature>
<dbReference type="PANTHER" id="PTHR37804">
    <property type="entry name" value="CDAA REGULATORY PROTEIN CDAR"/>
    <property type="match status" value="1"/>
</dbReference>
<dbReference type="OrthoDB" id="1150187at2"/>
<evidence type="ECO:0008006" key="4">
    <source>
        <dbReference type="Google" id="ProtNLM"/>
    </source>
</evidence>
<proteinExistence type="predicted"/>
<protein>
    <recommendedName>
        <fullName evidence="4">YbbR-like domain-containing protein</fullName>
    </recommendedName>
</protein>
<dbReference type="PANTHER" id="PTHR37804:SF1">
    <property type="entry name" value="CDAA REGULATORY PROTEIN CDAR"/>
    <property type="match status" value="1"/>
</dbReference>
<dbReference type="Gene3D" id="2.170.120.40">
    <property type="entry name" value="YbbR-like domain"/>
    <property type="match status" value="1"/>
</dbReference>
<keyword evidence="1" id="KW-1133">Transmembrane helix</keyword>
<dbReference type="EMBL" id="CP028136">
    <property type="protein sequence ID" value="AVR43869.1"/>
    <property type="molecule type" value="Genomic_DNA"/>
</dbReference>
<dbReference type="KEGG" id="grs:C7S20_00480"/>
<dbReference type="InterPro" id="IPR053154">
    <property type="entry name" value="c-di-AMP_regulator"/>
</dbReference>
<dbReference type="RefSeq" id="WP_107010655.1">
    <property type="nucleotide sequence ID" value="NZ_CP028136.1"/>
</dbReference>